<dbReference type="Proteomes" id="UP000009011">
    <property type="component" value="Chromosome"/>
</dbReference>
<dbReference type="RefSeq" id="WP_014856968.1">
    <property type="nucleotide sequence ID" value="NC_018178.1"/>
</dbReference>
<dbReference type="InterPro" id="IPR036465">
    <property type="entry name" value="vWFA_dom_sf"/>
</dbReference>
<keyword evidence="1" id="KW-0812">Transmembrane</keyword>
<dbReference type="InterPro" id="IPR011635">
    <property type="entry name" value="CARDB"/>
</dbReference>
<dbReference type="SUPFAM" id="SSF53300">
    <property type="entry name" value="vWA-like"/>
    <property type="match status" value="1"/>
</dbReference>
<dbReference type="InterPro" id="IPR013783">
    <property type="entry name" value="Ig-like_fold"/>
</dbReference>
<reference evidence="3 4" key="1">
    <citation type="journal article" date="2013" name="PLoS ONE">
        <title>Genomic analysis of Melioribacter roseus, facultatively anaerobic organotrophic bacterium representing a novel deep lineage within Bacteriodetes/Chlorobi group.</title>
        <authorList>
            <person name="Kadnikov V.V."/>
            <person name="Mardanov A.V."/>
            <person name="Podosokorskaya O.A."/>
            <person name="Gavrilov S.N."/>
            <person name="Kublanov I.V."/>
            <person name="Beletsky A.V."/>
            <person name="Bonch-Osmolovskaya E.A."/>
            <person name="Ravin N.V."/>
        </authorList>
    </citation>
    <scope>NUCLEOTIDE SEQUENCE [LARGE SCALE GENOMIC DNA]</scope>
    <source>
        <strain evidence="4">JCM 17771 / P3M-2</strain>
    </source>
</reference>
<proteinExistence type="predicted"/>
<dbReference type="Gene3D" id="2.60.40.10">
    <property type="entry name" value="Immunoglobulins"/>
    <property type="match status" value="1"/>
</dbReference>
<dbReference type="AlphaFoldDB" id="I7A6M7"/>
<keyword evidence="4" id="KW-1185">Reference proteome</keyword>
<accession>I7A6M7</accession>
<dbReference type="OrthoDB" id="9763076at2"/>
<dbReference type="EMBL" id="CP003557">
    <property type="protein sequence ID" value="AFN75536.1"/>
    <property type="molecule type" value="Genomic_DNA"/>
</dbReference>
<evidence type="ECO:0000313" key="3">
    <source>
        <dbReference type="EMBL" id="AFN75536.1"/>
    </source>
</evidence>
<protein>
    <recommendedName>
        <fullName evidence="2">CARDB domain-containing protein</fullName>
    </recommendedName>
</protein>
<sequence>MNLKSIDIAFDFEPFLVLTALILSILFAFYTYKYTLPPTGKLIRYFLASVRSLIFTLLILLLIDPAIKVTYQKINKPAIKVFVDNSNSMTMPDSALNVKKVREIVEKIQDRFGASARLFTFGEKTKPLSADSLDDIDFSEYSTDFTPITSNLDIDSTAALVIISDGIITAGNDNIKSEAVPIFTVGIGDSVSHPDIYIENIYNNNIIYAGNETEAEVTVRNNNTAGIHKTIEFYLDNVLLTRKQIELDNSGINRVKFAFTPANPGKHKITVNVPPEEDEFNKNNNTKTEFIDVLKNKTRIFLIAGKPSPDFTILNLVLKGNENFDIKKIVYVSPQKVYGSENLSKIDSSELFILVDFPLKSTPEKSVRLIYETIMRKNIPFLQFVTTKTDLSIINKYSDIIPLSAEKINPEKLEINALNNNSFFFHDNELQSLPPLITNGNIYRFSPDTETHLSYSLNNNSRPLFITRSTAGVRSAVFLAEGIWRWHLTTAERSNIVLPGFFNKLVKWLTANNSKKHFRVMPQKDLFSSVEEVEFIAELYDPTFIPVNNANIKMEIKSGELKTELQFLPIQNGIYSTKISGLHAGDYSFSALAAYGNIILSDSGRFSVVNANPEKISTRMNTELLKRIAYNSGGKYYSAENISELSDKLGKLIESRKSEELLTETFDLKSHYVIALLLIFLFTIEWFLRKRIGML</sequence>
<organism evidence="3 4">
    <name type="scientific">Melioribacter roseus (strain DSM 23840 / JCM 17771 / VKM B-2668 / P3M-2)</name>
    <dbReference type="NCBI Taxonomy" id="1191523"/>
    <lineage>
        <taxon>Bacteria</taxon>
        <taxon>Pseudomonadati</taxon>
        <taxon>Ignavibacteriota</taxon>
        <taxon>Ignavibacteria</taxon>
        <taxon>Ignavibacteriales</taxon>
        <taxon>Melioribacteraceae</taxon>
        <taxon>Melioribacter</taxon>
    </lineage>
</organism>
<evidence type="ECO:0000313" key="4">
    <source>
        <dbReference type="Proteomes" id="UP000009011"/>
    </source>
</evidence>
<feature type="transmembrane region" description="Helical" evidence="1">
    <location>
        <begin position="12"/>
        <end position="30"/>
    </location>
</feature>
<dbReference type="KEGG" id="mro:MROS_2306"/>
<dbReference type="eggNOG" id="COG2304">
    <property type="taxonomic scope" value="Bacteria"/>
</dbReference>
<name>I7A6M7_MELRP</name>
<dbReference type="STRING" id="1191523.MROS_2306"/>
<dbReference type="PATRIC" id="fig|1191523.3.peg.2436"/>
<dbReference type="Pfam" id="PF07705">
    <property type="entry name" value="CARDB"/>
    <property type="match status" value="1"/>
</dbReference>
<dbReference type="PANTHER" id="PTHR37947">
    <property type="entry name" value="BLL2462 PROTEIN"/>
    <property type="match status" value="1"/>
</dbReference>
<evidence type="ECO:0000259" key="2">
    <source>
        <dbReference type="Pfam" id="PF07705"/>
    </source>
</evidence>
<evidence type="ECO:0000256" key="1">
    <source>
        <dbReference type="SAM" id="Phobius"/>
    </source>
</evidence>
<feature type="transmembrane region" description="Helical" evidence="1">
    <location>
        <begin position="42"/>
        <end position="63"/>
    </location>
</feature>
<feature type="transmembrane region" description="Helical" evidence="1">
    <location>
        <begin position="670"/>
        <end position="688"/>
    </location>
</feature>
<dbReference type="eggNOG" id="COG1572">
    <property type="taxonomic scope" value="Bacteria"/>
</dbReference>
<dbReference type="HOGENOM" id="CLU_025060_0_0_10"/>
<keyword evidence="1" id="KW-1133">Transmembrane helix</keyword>
<feature type="domain" description="CARDB" evidence="2">
    <location>
        <begin position="194"/>
        <end position="288"/>
    </location>
</feature>
<dbReference type="PANTHER" id="PTHR37947:SF1">
    <property type="entry name" value="BLL2462 PROTEIN"/>
    <property type="match status" value="1"/>
</dbReference>
<gene>
    <name evidence="3" type="ordered locus">MROS_2306</name>
</gene>
<keyword evidence="1" id="KW-0472">Membrane</keyword>